<protein>
    <submittedName>
        <fullName evidence="2">Uncharacterized protein</fullName>
    </submittedName>
</protein>
<sequence length="155" mass="17649">MKTKILSLSWTGELLWNIGGPPQSPKETDRSKGKEHIPDQHEAELLEREHEEMPKLTTHPLNNEYRAREYGLNSKGMGDPAKRNPRSRGTLKVLPIGSEKRSRPIESQNTIEHVSTFSKIGKKFLEGDRPTKEDIGVAFDNLQVNPGFLPREERI</sequence>
<dbReference type="EMBL" id="JAEACU010000004">
    <property type="protein sequence ID" value="KAH7533491.1"/>
    <property type="molecule type" value="Genomic_DNA"/>
</dbReference>
<organism evidence="2 3">
    <name type="scientific">Ziziphus jujuba var. spinosa</name>
    <dbReference type="NCBI Taxonomy" id="714518"/>
    <lineage>
        <taxon>Eukaryota</taxon>
        <taxon>Viridiplantae</taxon>
        <taxon>Streptophyta</taxon>
        <taxon>Embryophyta</taxon>
        <taxon>Tracheophyta</taxon>
        <taxon>Spermatophyta</taxon>
        <taxon>Magnoliopsida</taxon>
        <taxon>eudicotyledons</taxon>
        <taxon>Gunneridae</taxon>
        <taxon>Pentapetalae</taxon>
        <taxon>rosids</taxon>
        <taxon>fabids</taxon>
        <taxon>Rosales</taxon>
        <taxon>Rhamnaceae</taxon>
        <taxon>Paliureae</taxon>
        <taxon>Ziziphus</taxon>
    </lineage>
</organism>
<evidence type="ECO:0000313" key="2">
    <source>
        <dbReference type="EMBL" id="KAH7533491.1"/>
    </source>
</evidence>
<gene>
    <name evidence="2" type="ORF">FEM48_Zijuj04G0136500</name>
</gene>
<accession>A0A978VK72</accession>
<feature type="region of interest" description="Disordered" evidence="1">
    <location>
        <begin position="16"/>
        <end position="108"/>
    </location>
</feature>
<reference evidence="2" key="1">
    <citation type="journal article" date="2021" name="Front. Plant Sci.">
        <title>Chromosome-Scale Genome Assembly for Chinese Sour Jujube and Insights Into Its Genome Evolution and Domestication Signature.</title>
        <authorList>
            <person name="Shen L.-Y."/>
            <person name="Luo H."/>
            <person name="Wang X.-L."/>
            <person name="Wang X.-M."/>
            <person name="Qiu X.-J."/>
            <person name="Liu H."/>
            <person name="Zhou S.-S."/>
            <person name="Jia K.-H."/>
            <person name="Nie S."/>
            <person name="Bao Y.-T."/>
            <person name="Zhang R.-G."/>
            <person name="Yun Q.-Z."/>
            <person name="Chai Y.-H."/>
            <person name="Lu J.-Y."/>
            <person name="Li Y."/>
            <person name="Zhao S.-W."/>
            <person name="Mao J.-F."/>
            <person name="Jia S.-G."/>
            <person name="Mao Y.-M."/>
        </authorList>
    </citation>
    <scope>NUCLEOTIDE SEQUENCE</scope>
    <source>
        <strain evidence="2">AT0</strain>
        <tissue evidence="2">Leaf</tissue>
    </source>
</reference>
<comment type="caution">
    <text evidence="2">The sequence shown here is derived from an EMBL/GenBank/DDBJ whole genome shotgun (WGS) entry which is preliminary data.</text>
</comment>
<proteinExistence type="predicted"/>
<name>A0A978VK72_ZIZJJ</name>
<evidence type="ECO:0000313" key="3">
    <source>
        <dbReference type="Proteomes" id="UP000813462"/>
    </source>
</evidence>
<dbReference type="Proteomes" id="UP000813462">
    <property type="component" value="Unassembled WGS sequence"/>
</dbReference>
<dbReference type="AlphaFoldDB" id="A0A978VK72"/>
<evidence type="ECO:0000256" key="1">
    <source>
        <dbReference type="SAM" id="MobiDB-lite"/>
    </source>
</evidence>
<feature type="compositionally biased region" description="Basic and acidic residues" evidence="1">
    <location>
        <begin position="26"/>
        <end position="54"/>
    </location>
</feature>